<dbReference type="GO" id="GO:0008237">
    <property type="term" value="F:metallopeptidase activity"/>
    <property type="evidence" value="ECO:0007669"/>
    <property type="project" value="UniProtKB-KW"/>
</dbReference>
<reference evidence="11 12" key="1">
    <citation type="journal article" date="2017" name="Nat. Commun.">
        <title>In situ click chemistry generation of cyclooxygenase-2 inhibitors.</title>
        <authorList>
            <person name="Bhardwaj A."/>
            <person name="Kaur J."/>
            <person name="Wuest M."/>
            <person name="Wuest F."/>
        </authorList>
    </citation>
    <scope>NUCLEOTIDE SEQUENCE [LARGE SCALE GENOMIC DNA]</scope>
    <source>
        <strain evidence="11">S2_012_000_R3_94</strain>
    </source>
</reference>
<evidence type="ECO:0000256" key="6">
    <source>
        <dbReference type="ARBA" id="ARBA00022833"/>
    </source>
</evidence>
<evidence type="ECO:0000256" key="4">
    <source>
        <dbReference type="ARBA" id="ARBA00022764"/>
    </source>
</evidence>
<keyword evidence="2" id="KW-0479">Metal-binding</keyword>
<evidence type="ECO:0000313" key="12">
    <source>
        <dbReference type="Proteomes" id="UP000315344"/>
    </source>
</evidence>
<name>A0A533I4P7_PARDE</name>
<evidence type="ECO:0000256" key="1">
    <source>
        <dbReference type="ARBA" id="ARBA00022670"/>
    </source>
</evidence>
<keyword evidence="1" id="KW-0645">Protease</keyword>
<proteinExistence type="predicted"/>
<keyword evidence="3 10" id="KW-0732">Signal</keyword>
<keyword evidence="7" id="KW-0482">Metalloprotease</keyword>
<dbReference type="GO" id="GO:0046872">
    <property type="term" value="F:metal ion binding"/>
    <property type="evidence" value="ECO:0007669"/>
    <property type="project" value="UniProtKB-KW"/>
</dbReference>
<accession>A0A533I4P7</accession>
<feature type="region of interest" description="Disordered" evidence="9">
    <location>
        <begin position="255"/>
        <end position="275"/>
    </location>
</feature>
<dbReference type="Pfam" id="PF03411">
    <property type="entry name" value="Peptidase_M74"/>
    <property type="match status" value="1"/>
</dbReference>
<keyword evidence="6" id="KW-0862">Zinc</keyword>
<feature type="chain" id="PRO_5022223204" evidence="10">
    <location>
        <begin position="22"/>
        <end position="293"/>
    </location>
</feature>
<keyword evidence="8" id="KW-1015">Disulfide bond</keyword>
<evidence type="ECO:0000313" key="11">
    <source>
        <dbReference type="EMBL" id="TKW66639.1"/>
    </source>
</evidence>
<dbReference type="InterPro" id="IPR009045">
    <property type="entry name" value="Zn_M74/Hedgehog-like"/>
</dbReference>
<dbReference type="GO" id="GO:0004252">
    <property type="term" value="F:serine-type endopeptidase activity"/>
    <property type="evidence" value="ECO:0007669"/>
    <property type="project" value="InterPro"/>
</dbReference>
<dbReference type="GO" id="GO:0030288">
    <property type="term" value="C:outer membrane-bounded periplasmic space"/>
    <property type="evidence" value="ECO:0007669"/>
    <property type="project" value="InterPro"/>
</dbReference>
<comment type="caution">
    <text evidence="11">The sequence shown here is derived from an EMBL/GenBank/DDBJ whole genome shotgun (WGS) entry which is preliminary data.</text>
</comment>
<evidence type="ECO:0000256" key="9">
    <source>
        <dbReference type="SAM" id="MobiDB-lite"/>
    </source>
</evidence>
<dbReference type="PIRSF" id="PIRSF018455">
    <property type="entry name" value="MepA"/>
    <property type="match status" value="1"/>
</dbReference>
<feature type="disulfide bond" evidence="8">
    <location>
        <begin position="222"/>
        <end position="229"/>
    </location>
</feature>
<evidence type="ECO:0000256" key="8">
    <source>
        <dbReference type="PIRSR" id="PIRSR018455-2"/>
    </source>
</evidence>
<evidence type="ECO:0000256" key="2">
    <source>
        <dbReference type="ARBA" id="ARBA00022723"/>
    </source>
</evidence>
<evidence type="ECO:0000256" key="10">
    <source>
        <dbReference type="SAM" id="SignalP"/>
    </source>
</evidence>
<keyword evidence="5" id="KW-0378">Hydrolase</keyword>
<evidence type="ECO:0000256" key="5">
    <source>
        <dbReference type="ARBA" id="ARBA00022801"/>
    </source>
</evidence>
<dbReference type="InterPro" id="IPR005073">
    <property type="entry name" value="Peptidase_M74"/>
</dbReference>
<keyword evidence="4" id="KW-0574">Periplasm</keyword>
<evidence type="ECO:0000256" key="3">
    <source>
        <dbReference type="ARBA" id="ARBA00022729"/>
    </source>
</evidence>
<sequence>MIRKFILTVAAMAGLAMPAIADPLAKDVFGGAPGPTGGAGVAIGSYSKGCVSGAVQLPETGPTWQAMRLSRNRNWAHPEMVKFVVGLSQAATKMGWRGLYVGDMSQMRGGPMVSGHASHQLGLDADIWMLPPSSLNLSRADRENISSITVVAKNGLGVNGNWSGSHAAIIQSAAMDPRVDRIFLDAAIKVAMCDANRDRGTWLQKLRPTPNHDYHFHVRLHCPAGSPNCSNPASPVAALSGNDNGCGAARQELAYRANPSTRPKGTSNPNYRHPRSFRLSEMPRQCQAVATAR</sequence>
<feature type="signal peptide" evidence="10">
    <location>
        <begin position="1"/>
        <end position="21"/>
    </location>
</feature>
<feature type="disulfide bond" evidence="8">
    <location>
        <begin position="193"/>
        <end position="246"/>
    </location>
</feature>
<evidence type="ECO:0000256" key="7">
    <source>
        <dbReference type="ARBA" id="ARBA00023049"/>
    </source>
</evidence>
<dbReference type="AlphaFoldDB" id="A0A533I4P7"/>
<feature type="compositionally biased region" description="Polar residues" evidence="9">
    <location>
        <begin position="258"/>
        <end position="270"/>
    </location>
</feature>
<dbReference type="Gene3D" id="3.30.1380.10">
    <property type="match status" value="1"/>
</dbReference>
<dbReference type="Proteomes" id="UP000315344">
    <property type="component" value="Unassembled WGS sequence"/>
</dbReference>
<dbReference type="GO" id="GO:0006508">
    <property type="term" value="P:proteolysis"/>
    <property type="evidence" value="ECO:0007669"/>
    <property type="project" value="UniProtKB-KW"/>
</dbReference>
<gene>
    <name evidence="11" type="primary">mepA</name>
    <name evidence="11" type="ORF">DI616_09080</name>
</gene>
<protein>
    <submittedName>
        <fullName evidence="11">Penicillin-insensitive murein endopeptidase</fullName>
    </submittedName>
</protein>
<organism evidence="11 12">
    <name type="scientific">Paracoccus denitrificans</name>
    <dbReference type="NCBI Taxonomy" id="266"/>
    <lineage>
        <taxon>Bacteria</taxon>
        <taxon>Pseudomonadati</taxon>
        <taxon>Pseudomonadota</taxon>
        <taxon>Alphaproteobacteria</taxon>
        <taxon>Rhodobacterales</taxon>
        <taxon>Paracoccaceae</taxon>
        <taxon>Paracoccus</taxon>
    </lineage>
</organism>
<dbReference type="EMBL" id="VAFL01000006">
    <property type="protein sequence ID" value="TKW66639.1"/>
    <property type="molecule type" value="Genomic_DNA"/>
</dbReference>
<dbReference type="NCBIfam" id="NF006947">
    <property type="entry name" value="PRK09429.1"/>
    <property type="match status" value="1"/>
</dbReference>
<dbReference type="SUPFAM" id="SSF55166">
    <property type="entry name" value="Hedgehog/DD-peptidase"/>
    <property type="match status" value="1"/>
</dbReference>